<proteinExistence type="predicted"/>
<feature type="transmembrane region" description="Helical" evidence="1">
    <location>
        <begin position="45"/>
        <end position="70"/>
    </location>
</feature>
<evidence type="ECO:0000259" key="2">
    <source>
        <dbReference type="Pfam" id="PF09835"/>
    </source>
</evidence>
<name>A0A420W5P8_9BACT</name>
<protein>
    <recommendedName>
        <fullName evidence="2">DUF2062 domain-containing protein</fullName>
    </recommendedName>
</protein>
<evidence type="ECO:0000313" key="4">
    <source>
        <dbReference type="Proteomes" id="UP000280881"/>
    </source>
</evidence>
<sequence length="185" mass="20884">MIFLFLFNKLKYVMKNIVKRLFSFKFYVDKLLEMRDRPDETAKGLALGVFIGFLPVNGFQVLIAVTIAAITRVSKVAAAIGTHVTNPWTTIPILILDYYVGCLLLGRDLRFPHVNFSSFSSILESGKEIIVPMFVGGILLGTVFSVLSYFGVKRLLKREVGLIRGYVGRLKEDFGRKEREVKRGS</sequence>
<dbReference type="EMBL" id="RBIE01000004">
    <property type="protein sequence ID" value="RKQ60424.1"/>
    <property type="molecule type" value="Genomic_DNA"/>
</dbReference>
<dbReference type="Proteomes" id="UP000280881">
    <property type="component" value="Unassembled WGS sequence"/>
</dbReference>
<evidence type="ECO:0000256" key="1">
    <source>
        <dbReference type="SAM" id="Phobius"/>
    </source>
</evidence>
<evidence type="ECO:0000313" key="3">
    <source>
        <dbReference type="EMBL" id="RKQ60424.1"/>
    </source>
</evidence>
<dbReference type="PANTHER" id="PTHR40547:SF1">
    <property type="entry name" value="SLL0298 PROTEIN"/>
    <property type="match status" value="1"/>
</dbReference>
<feature type="domain" description="DUF2062" evidence="2">
    <location>
        <begin position="24"/>
        <end position="160"/>
    </location>
</feature>
<dbReference type="Pfam" id="PF09835">
    <property type="entry name" value="DUF2062"/>
    <property type="match status" value="1"/>
</dbReference>
<organism evidence="3 4">
    <name type="scientific">Thermovibrio guaymasensis</name>
    <dbReference type="NCBI Taxonomy" id="240167"/>
    <lineage>
        <taxon>Bacteria</taxon>
        <taxon>Pseudomonadati</taxon>
        <taxon>Aquificota</taxon>
        <taxon>Aquificia</taxon>
        <taxon>Desulfurobacteriales</taxon>
        <taxon>Desulfurobacteriaceae</taxon>
        <taxon>Thermovibrio</taxon>
    </lineage>
</organism>
<keyword evidence="1" id="KW-1133">Transmembrane helix</keyword>
<keyword evidence="4" id="KW-1185">Reference proteome</keyword>
<accession>A0A420W5P8</accession>
<gene>
    <name evidence="3" type="ORF">C7457_1501</name>
</gene>
<dbReference type="InterPro" id="IPR018639">
    <property type="entry name" value="DUF2062"/>
</dbReference>
<feature type="transmembrane region" description="Helical" evidence="1">
    <location>
        <begin position="91"/>
        <end position="109"/>
    </location>
</feature>
<feature type="transmembrane region" description="Helical" evidence="1">
    <location>
        <begin position="129"/>
        <end position="152"/>
    </location>
</feature>
<keyword evidence="1" id="KW-0812">Transmembrane</keyword>
<dbReference type="PANTHER" id="PTHR40547">
    <property type="entry name" value="SLL0298 PROTEIN"/>
    <property type="match status" value="1"/>
</dbReference>
<keyword evidence="1" id="KW-0472">Membrane</keyword>
<comment type="caution">
    <text evidence="3">The sequence shown here is derived from an EMBL/GenBank/DDBJ whole genome shotgun (WGS) entry which is preliminary data.</text>
</comment>
<reference evidence="3 4" key="1">
    <citation type="submission" date="2018-10" db="EMBL/GenBank/DDBJ databases">
        <title>Genomic Encyclopedia of Type Strains, Phase IV (KMG-IV): sequencing the most valuable type-strain genomes for metagenomic binning, comparative biology and taxonomic classification.</title>
        <authorList>
            <person name="Goeker M."/>
        </authorList>
    </citation>
    <scope>NUCLEOTIDE SEQUENCE [LARGE SCALE GENOMIC DNA]</scope>
    <source>
        <strain evidence="3 4">DSM 15521</strain>
    </source>
</reference>
<dbReference type="RefSeq" id="WP_245939617.1">
    <property type="nucleotide sequence ID" value="NZ_RBIE01000004.1"/>
</dbReference>
<dbReference type="AlphaFoldDB" id="A0A420W5P8"/>